<evidence type="ECO:0000313" key="1">
    <source>
        <dbReference type="EMBL" id="QEA08349.1"/>
    </source>
</evidence>
<protein>
    <submittedName>
        <fullName evidence="1">Putative proliferating cell nuclear antigen (436L)</fullName>
    </submittedName>
</protein>
<organism evidence="1">
    <name type="scientific">Iridovirus Liz-CrIV</name>
    <dbReference type="NCBI Taxonomy" id="2594309"/>
    <lineage>
        <taxon>Viruses</taxon>
        <taxon>Varidnaviria</taxon>
        <taxon>Bamfordvirae</taxon>
        <taxon>Nucleocytoviricota</taxon>
        <taxon>Megaviricetes</taxon>
        <taxon>Pimascovirales</taxon>
        <taxon>Pimascovirales incertae sedis</taxon>
        <taxon>Iridoviridae</taxon>
    </lineage>
</organism>
<dbReference type="SUPFAM" id="SSF55979">
    <property type="entry name" value="DNA clamp"/>
    <property type="match status" value="1"/>
</dbReference>
<dbReference type="EMBL" id="MN081869">
    <property type="protein sequence ID" value="QEA08349.1"/>
    <property type="molecule type" value="Genomic_DNA"/>
</dbReference>
<dbReference type="Gene3D" id="3.70.10.10">
    <property type="match status" value="1"/>
</dbReference>
<reference evidence="1" key="1">
    <citation type="journal article" date="2019" name="Viruses">
        <title>Detection and Characterization of Invertebrate Iridoviruses Found in Reptiles and Prey Insects in Europe over the Past Two Decades.</title>
        <authorList>
            <person name="Papp T."/>
            <person name="Marschang R.E."/>
        </authorList>
    </citation>
    <scope>NUCLEOTIDE SEQUENCE</scope>
    <source>
        <strain evidence="1">Liz-CrIV</strain>
    </source>
</reference>
<name>A0A5B8RHG6_9VIRU</name>
<proteinExistence type="predicted"/>
<dbReference type="SMR" id="A0A5B8RHG6"/>
<dbReference type="InterPro" id="IPR046938">
    <property type="entry name" value="DNA_clamp_sf"/>
</dbReference>
<accession>A0A5B8RHG6</accession>
<sequence>MSLEKDEEVVIFEAYLAGSANIFKNLIELLSQVAPIKKSDNSNKSIKQAFFKITKNGIYINIDHQSDILINISLDADKFGSYKYNFSLPELHIGITLDIIKDALKNVKKSEGVALCIRKKTFQTMPNEMSFSISSMDNNNASRGFVVKFNIVQNININAMLDGQELIEMRSNQFLGLCKDMGGSKKQIKVIVHNDSVVFSCNMVDIATKWLSFPIEEEVFQSSIHEKLYFLNHFKSEHIKTITKLATFDDTIKMSCVDDSIVFKSYITRCTPTKARHLPTEYIGKINIWVKAEPKKEISDDEDDL</sequence>